<dbReference type="Gene3D" id="2.30.240.10">
    <property type="entry name" value="At5g01610-like"/>
    <property type="match status" value="1"/>
</dbReference>
<dbReference type="Proteomes" id="UP001153555">
    <property type="component" value="Unassembled WGS sequence"/>
</dbReference>
<gene>
    <name evidence="1" type="ORF">SHERM_20528</name>
</gene>
<reference evidence="1" key="1">
    <citation type="submission" date="2019-12" db="EMBL/GenBank/DDBJ databases">
        <authorList>
            <person name="Scholes J."/>
        </authorList>
    </citation>
    <scope>NUCLEOTIDE SEQUENCE</scope>
</reference>
<sequence>MAFCESEVRANLTYGSLMGVEGLSQQEVFLRLPVKDIIVGEPGSSLILIDIGIAHKQLSLSVFENPPDCSAESSLDKISVVRYAADGEIVDRRSDVSSPVEAPAFSESRRRRAAPAVPATLFGVVKSERGCVYVWRGLCVSV</sequence>
<name>A0A9N7N060_STRHE</name>
<comment type="caution">
    <text evidence="1">The sequence shown here is derived from an EMBL/GenBank/DDBJ whole genome shotgun (WGS) entry which is preliminary data.</text>
</comment>
<dbReference type="OrthoDB" id="766568at2759"/>
<keyword evidence="2" id="KW-1185">Reference proteome</keyword>
<evidence type="ECO:0000313" key="1">
    <source>
        <dbReference type="EMBL" id="CAA0823367.1"/>
    </source>
</evidence>
<dbReference type="AlphaFoldDB" id="A0A9N7N060"/>
<dbReference type="EMBL" id="CACSLK010024540">
    <property type="protein sequence ID" value="CAA0823367.1"/>
    <property type="molecule type" value="Genomic_DNA"/>
</dbReference>
<proteinExistence type="predicted"/>
<protein>
    <submittedName>
        <fullName evidence="1">Uncharacterized protein</fullName>
    </submittedName>
</protein>
<dbReference type="SUPFAM" id="SSF141562">
    <property type="entry name" value="At5g01610-like"/>
    <property type="match status" value="1"/>
</dbReference>
<accession>A0A9N7N060</accession>
<evidence type="ECO:0000313" key="2">
    <source>
        <dbReference type="Proteomes" id="UP001153555"/>
    </source>
</evidence>
<dbReference type="InterPro" id="IPR007493">
    <property type="entry name" value="DUF538"/>
</dbReference>
<dbReference type="Pfam" id="PF04398">
    <property type="entry name" value="DUF538"/>
    <property type="match status" value="1"/>
</dbReference>
<dbReference type="InterPro" id="IPR036758">
    <property type="entry name" value="At5g01610-like"/>
</dbReference>
<organism evidence="1 2">
    <name type="scientific">Striga hermonthica</name>
    <name type="common">Purple witchweed</name>
    <name type="synonym">Buchnera hermonthica</name>
    <dbReference type="NCBI Taxonomy" id="68872"/>
    <lineage>
        <taxon>Eukaryota</taxon>
        <taxon>Viridiplantae</taxon>
        <taxon>Streptophyta</taxon>
        <taxon>Embryophyta</taxon>
        <taxon>Tracheophyta</taxon>
        <taxon>Spermatophyta</taxon>
        <taxon>Magnoliopsida</taxon>
        <taxon>eudicotyledons</taxon>
        <taxon>Gunneridae</taxon>
        <taxon>Pentapetalae</taxon>
        <taxon>asterids</taxon>
        <taxon>lamiids</taxon>
        <taxon>Lamiales</taxon>
        <taxon>Orobanchaceae</taxon>
        <taxon>Buchnereae</taxon>
        <taxon>Striga</taxon>
    </lineage>
</organism>